<sequence length="131" mass="13635">MIRGLPAVTLLLGLAACRVPAPPADAPATVQARAGALQVLRVGQVLDVALEGNAGTGYRWQVVEDGHPQLAALPAAAADDTAAAMPGGATVQHLRFRAVQPGQARLRLEYRRPWEPAGPAARSAEYAVSVR</sequence>
<dbReference type="SUPFAM" id="SSF141066">
    <property type="entry name" value="ICP-like"/>
    <property type="match status" value="1"/>
</dbReference>
<dbReference type="InterPro" id="IPR018990">
    <property type="entry name" value="Prot_inh_I42_chagasin"/>
</dbReference>
<proteinExistence type="predicted"/>
<evidence type="ECO:0000256" key="3">
    <source>
        <dbReference type="SAM" id="SignalP"/>
    </source>
</evidence>
<gene>
    <name evidence="5" type="ORF">K5L01_12605</name>
</gene>
<protein>
    <submittedName>
        <fullName evidence="5">Protease inhibitor I42 family protein</fullName>
    </submittedName>
</protein>
<dbReference type="GO" id="GO:0030414">
    <property type="term" value="F:peptidase inhibitor activity"/>
    <property type="evidence" value="ECO:0007669"/>
    <property type="project" value="UniProtKB-KW"/>
</dbReference>
<comment type="caution">
    <text evidence="5">The sequence shown here is derived from an EMBL/GenBank/DDBJ whole genome shotgun (WGS) entry which is preliminary data.</text>
</comment>
<dbReference type="Proteomes" id="UP001431235">
    <property type="component" value="Unassembled WGS sequence"/>
</dbReference>
<keyword evidence="6" id="KW-1185">Reference proteome</keyword>
<dbReference type="RefSeq" id="WP_250064874.1">
    <property type="nucleotide sequence ID" value="NZ_JAIKTS010000004.1"/>
</dbReference>
<feature type="signal peptide" evidence="3">
    <location>
        <begin position="1"/>
        <end position="21"/>
    </location>
</feature>
<evidence type="ECO:0000256" key="1">
    <source>
        <dbReference type="ARBA" id="ARBA00022690"/>
    </source>
</evidence>
<accession>A0ABT0SJH2</accession>
<evidence type="ECO:0000259" key="4">
    <source>
        <dbReference type="Pfam" id="PF09394"/>
    </source>
</evidence>
<dbReference type="Pfam" id="PF09394">
    <property type="entry name" value="Inhibitor_I42"/>
    <property type="match status" value="1"/>
</dbReference>
<evidence type="ECO:0000313" key="5">
    <source>
        <dbReference type="EMBL" id="MCL7715482.1"/>
    </source>
</evidence>
<keyword evidence="2" id="KW-0789">Thiol protease inhibitor</keyword>
<organism evidence="5 6">
    <name type="scientific">Stenotrophomonas mori</name>
    <dbReference type="NCBI Taxonomy" id="2871096"/>
    <lineage>
        <taxon>Bacteria</taxon>
        <taxon>Pseudomonadati</taxon>
        <taxon>Pseudomonadota</taxon>
        <taxon>Gammaproteobacteria</taxon>
        <taxon>Lysobacterales</taxon>
        <taxon>Lysobacteraceae</taxon>
        <taxon>Stenotrophomonas</taxon>
    </lineage>
</organism>
<keyword evidence="1 5" id="KW-0646">Protease inhibitor</keyword>
<evidence type="ECO:0000256" key="2">
    <source>
        <dbReference type="ARBA" id="ARBA00022704"/>
    </source>
</evidence>
<dbReference type="InterPro" id="IPR036331">
    <property type="entry name" value="Chagasin-like_sf"/>
</dbReference>
<reference evidence="5 6" key="1">
    <citation type="submission" date="2021-08" db="EMBL/GenBank/DDBJ databases">
        <title>Novel members of of the genus Stenotrophomonas from differernt environment.</title>
        <authorList>
            <person name="Deng Y."/>
        </authorList>
    </citation>
    <scope>NUCLEOTIDE SEQUENCE [LARGE SCALE GENOMIC DNA]</scope>
    <source>
        <strain evidence="5 6">CPCC 101365</strain>
    </source>
</reference>
<name>A0ABT0SJH2_9GAMM</name>
<keyword evidence="3" id="KW-0732">Signal</keyword>
<dbReference type="Gene3D" id="2.60.40.2020">
    <property type="match status" value="1"/>
</dbReference>
<dbReference type="PROSITE" id="PS51257">
    <property type="entry name" value="PROKAR_LIPOPROTEIN"/>
    <property type="match status" value="1"/>
</dbReference>
<feature type="domain" description="Proteinase inhibitor I42 chagasin" evidence="4">
    <location>
        <begin position="40"/>
        <end position="123"/>
    </location>
</feature>
<evidence type="ECO:0000313" key="6">
    <source>
        <dbReference type="Proteomes" id="UP001431235"/>
    </source>
</evidence>
<dbReference type="EMBL" id="JAIKTS010000004">
    <property type="protein sequence ID" value="MCL7715482.1"/>
    <property type="molecule type" value="Genomic_DNA"/>
</dbReference>
<feature type="chain" id="PRO_5046978747" evidence="3">
    <location>
        <begin position="22"/>
        <end position="131"/>
    </location>
</feature>